<dbReference type="RefSeq" id="WP_140588160.1">
    <property type="nucleotide sequence ID" value="NZ_VFRR01000011.1"/>
</dbReference>
<keyword evidence="2" id="KW-1185">Reference proteome</keyword>
<dbReference type="AlphaFoldDB" id="A0A501WWM9"/>
<comment type="caution">
    <text evidence="1">The sequence shown here is derived from an EMBL/GenBank/DDBJ whole genome shotgun (WGS) entry which is preliminary data.</text>
</comment>
<dbReference type="OrthoDB" id="1495305at2"/>
<evidence type="ECO:0000313" key="1">
    <source>
        <dbReference type="EMBL" id="TPE52840.1"/>
    </source>
</evidence>
<name>A0A501WWM9_9GAMM</name>
<dbReference type="Proteomes" id="UP000315901">
    <property type="component" value="Unassembled WGS sequence"/>
</dbReference>
<proteinExistence type="predicted"/>
<reference evidence="1 2" key="1">
    <citation type="submission" date="2019-06" db="EMBL/GenBank/DDBJ databases">
        <title>A novel bacterium of genus Marinomonas, isolated from coastal sand.</title>
        <authorList>
            <person name="Huang H."/>
            <person name="Mo K."/>
            <person name="Hu Y."/>
        </authorList>
    </citation>
    <scope>NUCLEOTIDE SEQUENCE [LARGE SCALE GENOMIC DNA]</scope>
    <source>
        <strain evidence="1 2">HB171799</strain>
    </source>
</reference>
<protein>
    <submittedName>
        <fullName evidence="1">Uncharacterized protein</fullName>
    </submittedName>
</protein>
<accession>A0A501WWM9</accession>
<dbReference type="EMBL" id="VFRR01000011">
    <property type="protein sequence ID" value="TPE52840.1"/>
    <property type="molecule type" value="Genomic_DNA"/>
</dbReference>
<gene>
    <name evidence="1" type="ORF">FJM67_07440</name>
</gene>
<sequence>MQPDIEIYLLSCPTPNIEAWLTDLFGPLDAVPSTETGIKFIAHYQGQHIPITILEQAAGKRFTSVWFDSEHTPWANDIECAEAAFASLGCEVRCNMASWEEDEELDPDLWWRINKNGAGPYIWR</sequence>
<organism evidence="1 2">
    <name type="scientific">Maribrevibacterium harenarium</name>
    <dbReference type="NCBI Taxonomy" id="2589817"/>
    <lineage>
        <taxon>Bacteria</taxon>
        <taxon>Pseudomonadati</taxon>
        <taxon>Pseudomonadota</taxon>
        <taxon>Gammaproteobacteria</taxon>
        <taxon>Oceanospirillales</taxon>
        <taxon>Oceanospirillaceae</taxon>
        <taxon>Maribrevibacterium</taxon>
    </lineage>
</organism>
<evidence type="ECO:0000313" key="2">
    <source>
        <dbReference type="Proteomes" id="UP000315901"/>
    </source>
</evidence>